<evidence type="ECO:0000313" key="3">
    <source>
        <dbReference type="Proteomes" id="UP000231279"/>
    </source>
</evidence>
<protein>
    <submittedName>
        <fullName evidence="2">Zinc-binding oxidoreductase</fullName>
        <ecNumber evidence="2">1.6.5.5</ecNumber>
    </submittedName>
</protein>
<comment type="caution">
    <text evidence="2">The sequence shown here is derived from an EMBL/GenBank/DDBJ whole genome shotgun (WGS) entry which is preliminary data.</text>
</comment>
<dbReference type="Pfam" id="PF13602">
    <property type="entry name" value="ADH_zinc_N_2"/>
    <property type="match status" value="1"/>
</dbReference>
<dbReference type="CDD" id="cd08267">
    <property type="entry name" value="MDR1"/>
    <property type="match status" value="1"/>
</dbReference>
<evidence type="ECO:0000259" key="1">
    <source>
        <dbReference type="SMART" id="SM00829"/>
    </source>
</evidence>
<gene>
    <name evidence="2" type="ORF">CDL12_27529</name>
</gene>
<dbReference type="OrthoDB" id="888995at2759"/>
<dbReference type="InterPro" id="IPR013154">
    <property type="entry name" value="ADH-like_N"/>
</dbReference>
<organism evidence="2 3">
    <name type="scientific">Handroanthus impetiginosus</name>
    <dbReference type="NCBI Taxonomy" id="429701"/>
    <lineage>
        <taxon>Eukaryota</taxon>
        <taxon>Viridiplantae</taxon>
        <taxon>Streptophyta</taxon>
        <taxon>Embryophyta</taxon>
        <taxon>Tracheophyta</taxon>
        <taxon>Spermatophyta</taxon>
        <taxon>Magnoliopsida</taxon>
        <taxon>eudicotyledons</taxon>
        <taxon>Gunneridae</taxon>
        <taxon>Pentapetalae</taxon>
        <taxon>asterids</taxon>
        <taxon>lamiids</taxon>
        <taxon>Lamiales</taxon>
        <taxon>Bignoniaceae</taxon>
        <taxon>Crescentiina</taxon>
        <taxon>Tabebuia alliance</taxon>
        <taxon>Handroanthus</taxon>
    </lineage>
</organism>
<dbReference type="PANTHER" id="PTHR44013:SF1">
    <property type="entry name" value="ZINC-TYPE ALCOHOL DEHYDROGENASE-LIKE PROTEIN C16A3.02C"/>
    <property type="match status" value="1"/>
</dbReference>
<dbReference type="Gene3D" id="3.90.180.10">
    <property type="entry name" value="Medium-chain alcohol dehydrogenases, catalytic domain"/>
    <property type="match status" value="1"/>
</dbReference>
<name>A0A2G9G3T9_9LAMI</name>
<keyword evidence="2" id="KW-0560">Oxidoreductase</keyword>
<reference evidence="3" key="1">
    <citation type="journal article" date="2018" name="Gigascience">
        <title>Genome assembly of the Pink Ipe (Handroanthus impetiginosus, Bignoniaceae), a highly valued, ecologically keystone Neotropical timber forest tree.</title>
        <authorList>
            <person name="Silva-Junior O.B."/>
            <person name="Grattapaglia D."/>
            <person name="Novaes E."/>
            <person name="Collevatti R.G."/>
        </authorList>
    </citation>
    <scope>NUCLEOTIDE SEQUENCE [LARGE SCALE GENOMIC DNA]</scope>
    <source>
        <strain evidence="3">cv. UFG-1</strain>
    </source>
</reference>
<dbReference type="GO" id="GO:0003960">
    <property type="term" value="F:quinone reductase (NADPH) activity"/>
    <property type="evidence" value="ECO:0007669"/>
    <property type="project" value="UniProtKB-EC"/>
</dbReference>
<dbReference type="EMBL" id="NKXS01007247">
    <property type="protein sequence ID" value="PIM99967.1"/>
    <property type="molecule type" value="Genomic_DNA"/>
</dbReference>
<dbReference type="PANTHER" id="PTHR44013">
    <property type="entry name" value="ZINC-TYPE ALCOHOL DEHYDROGENASE-LIKE PROTEIN C16A3.02C"/>
    <property type="match status" value="1"/>
</dbReference>
<keyword evidence="3" id="KW-1185">Reference proteome</keyword>
<proteinExistence type="predicted"/>
<accession>A0A2G9G3T9</accession>
<dbReference type="InterPro" id="IPR036291">
    <property type="entry name" value="NAD(P)-bd_dom_sf"/>
</dbReference>
<dbReference type="SMART" id="SM00829">
    <property type="entry name" value="PKS_ER"/>
    <property type="match status" value="1"/>
</dbReference>
<dbReference type="SUPFAM" id="SSF50129">
    <property type="entry name" value="GroES-like"/>
    <property type="match status" value="1"/>
</dbReference>
<dbReference type="InterPro" id="IPR011032">
    <property type="entry name" value="GroES-like_sf"/>
</dbReference>
<evidence type="ECO:0000313" key="2">
    <source>
        <dbReference type="EMBL" id="PIM99967.1"/>
    </source>
</evidence>
<dbReference type="Gene3D" id="3.40.50.720">
    <property type="entry name" value="NAD(P)-binding Rossmann-like Domain"/>
    <property type="match status" value="1"/>
</dbReference>
<sequence length="333" mass="35511">MAERLMHALAYDGYVGGVVGLKHVEVPIPNPSKDEVLIKVEATSLNPVDWKAYGLRSLLHPFLARNSLLIPATDVAGEVVEIGSEVKNFKPGDKVVAILNILTGGGLSEYAVAKETFTVSRPPEVSPADGAGLPIAGLTAFIALTRLAGISLNKTKPQKNILITAASGGVGQYAVQLAKLGNTHVTATCGARNLDLVKSLGADEVLDYNTPEGAALKSPSGRKYHAVIHCVRAAIPWSVFEGNLCEKGIVVDLTPGPSSFWTFAVKKLMWAGKKLVPFIWIPKGDDGLDYLLDLVKEGKIKTIIDSKYSLREGEEAWRKGMGGHATGKIIVEP</sequence>
<dbReference type="Proteomes" id="UP000231279">
    <property type="component" value="Unassembled WGS sequence"/>
</dbReference>
<dbReference type="SUPFAM" id="SSF51735">
    <property type="entry name" value="NAD(P)-binding Rossmann-fold domains"/>
    <property type="match status" value="1"/>
</dbReference>
<dbReference type="AlphaFoldDB" id="A0A2G9G3T9"/>
<dbReference type="STRING" id="429701.A0A2G9G3T9"/>
<dbReference type="InterPro" id="IPR020843">
    <property type="entry name" value="ER"/>
</dbReference>
<feature type="domain" description="Enoyl reductase (ER)" evidence="1">
    <location>
        <begin position="16"/>
        <end position="331"/>
    </location>
</feature>
<dbReference type="EC" id="1.6.5.5" evidence="2"/>
<dbReference type="InterPro" id="IPR052733">
    <property type="entry name" value="Chloroplast_QOR"/>
</dbReference>
<dbReference type="Pfam" id="PF08240">
    <property type="entry name" value="ADH_N"/>
    <property type="match status" value="1"/>
</dbReference>